<evidence type="ECO:0008006" key="4">
    <source>
        <dbReference type="Google" id="ProtNLM"/>
    </source>
</evidence>
<feature type="chain" id="PRO_5035921112" description="Arabinosidase" evidence="1">
    <location>
        <begin position="20"/>
        <end position="353"/>
    </location>
</feature>
<dbReference type="Gene3D" id="2.115.10.20">
    <property type="entry name" value="Glycosyl hydrolase domain, family 43"/>
    <property type="match status" value="1"/>
</dbReference>
<dbReference type="OrthoDB" id="19657at2759"/>
<organism evidence="2 3">
    <name type="scientific">Lachnellula suecica</name>
    <dbReference type="NCBI Taxonomy" id="602035"/>
    <lineage>
        <taxon>Eukaryota</taxon>
        <taxon>Fungi</taxon>
        <taxon>Dikarya</taxon>
        <taxon>Ascomycota</taxon>
        <taxon>Pezizomycotina</taxon>
        <taxon>Leotiomycetes</taxon>
        <taxon>Helotiales</taxon>
        <taxon>Lachnaceae</taxon>
        <taxon>Lachnellula</taxon>
    </lineage>
</organism>
<dbReference type="AlphaFoldDB" id="A0A8T9CE46"/>
<dbReference type="InterPro" id="IPR023296">
    <property type="entry name" value="Glyco_hydro_beta-prop_sf"/>
</dbReference>
<name>A0A8T9CE46_9HELO</name>
<comment type="caution">
    <text evidence="2">The sequence shown here is derived from an EMBL/GenBank/DDBJ whole genome shotgun (WGS) entry which is preliminary data.</text>
</comment>
<dbReference type="PANTHER" id="PTHR43301">
    <property type="entry name" value="ARABINAN ENDO-1,5-ALPHA-L-ARABINOSIDASE"/>
    <property type="match status" value="1"/>
</dbReference>
<dbReference type="InterPro" id="IPR050727">
    <property type="entry name" value="GH43_arabinanases"/>
</dbReference>
<protein>
    <recommendedName>
        <fullName evidence="4">Arabinosidase</fullName>
    </recommendedName>
</protein>
<dbReference type="CDD" id="cd08983">
    <property type="entry name" value="GH43_Bt3655-like"/>
    <property type="match status" value="1"/>
</dbReference>
<reference evidence="2 3" key="1">
    <citation type="submission" date="2018-05" db="EMBL/GenBank/DDBJ databases">
        <title>Genome sequencing and assembly of the regulated plant pathogen Lachnellula willkommii and related sister species for the development of diagnostic species identification markers.</title>
        <authorList>
            <person name="Giroux E."/>
            <person name="Bilodeau G."/>
        </authorList>
    </citation>
    <scope>NUCLEOTIDE SEQUENCE [LARGE SCALE GENOMIC DNA]</scope>
    <source>
        <strain evidence="2 3">CBS 268.59</strain>
    </source>
</reference>
<dbReference type="EMBL" id="QGMK01000120">
    <property type="protein sequence ID" value="TVY84079.1"/>
    <property type="molecule type" value="Genomic_DNA"/>
</dbReference>
<dbReference type="Proteomes" id="UP000469558">
    <property type="component" value="Unassembled WGS sequence"/>
</dbReference>
<feature type="signal peptide" evidence="1">
    <location>
        <begin position="1"/>
        <end position="19"/>
    </location>
</feature>
<dbReference type="PANTHER" id="PTHR43301:SF8">
    <property type="entry name" value="ARABINOSIDASE-RELATED"/>
    <property type="match status" value="1"/>
</dbReference>
<keyword evidence="3" id="KW-1185">Reference proteome</keyword>
<keyword evidence="1" id="KW-0732">Signal</keyword>
<proteinExistence type="predicted"/>
<evidence type="ECO:0000313" key="3">
    <source>
        <dbReference type="Proteomes" id="UP000469558"/>
    </source>
</evidence>
<accession>A0A8T9CE46</accession>
<dbReference type="SUPFAM" id="SSF75005">
    <property type="entry name" value="Arabinanase/levansucrase/invertase"/>
    <property type="match status" value="1"/>
</dbReference>
<evidence type="ECO:0000313" key="2">
    <source>
        <dbReference type="EMBL" id="TVY84079.1"/>
    </source>
</evidence>
<gene>
    <name evidence="2" type="ORF">LSUE1_G001524</name>
</gene>
<evidence type="ECO:0000256" key="1">
    <source>
        <dbReference type="SAM" id="SignalP"/>
    </source>
</evidence>
<sequence>MKVSHLLRAIVVVASTIFGLEISTRADSSLVGYLGVFFLGDAPNIYFYLSNGNNAIFFKALKSGQPILVPTLGTAGVRDPSIINGAGSEAGKKWYIIGTDLNIAKTTWDASQRKGSLSIYVWESTDLINWGTERLIKVENDNAGMVWAPDAIWDSVKGQYLVHWASKFVSQADSNPTLRIDVSYKYSTSDPNHTGNPGPDQIRYAYTSDFKTFTSPQTFINAAPTSIIDLSLLQLGTNSYARFLKNETATNVYMERSDTGLFGTWTRPGGVSAMIHSGVEGPYAYADNLVAGKVNLLLDYYGSDGYRPFTSTNMNANAWVDADRANFPTGLRHGSVIGVTQAEYDALKAKWGT</sequence>